<evidence type="ECO:0000313" key="3">
    <source>
        <dbReference type="Proteomes" id="UP000530660"/>
    </source>
</evidence>
<comment type="caution">
    <text evidence="2">The sequence shown here is derived from an EMBL/GenBank/DDBJ whole genome shotgun (WGS) entry which is preliminary data.</text>
</comment>
<evidence type="ECO:0000256" key="1">
    <source>
        <dbReference type="SAM" id="MobiDB-lite"/>
    </source>
</evidence>
<dbReference type="Proteomes" id="UP000530660">
    <property type="component" value="Unassembled WGS sequence"/>
</dbReference>
<organism evidence="2 3">
    <name type="scientific">Cyanidiococcus yangmingshanensis</name>
    <dbReference type="NCBI Taxonomy" id="2690220"/>
    <lineage>
        <taxon>Eukaryota</taxon>
        <taxon>Rhodophyta</taxon>
        <taxon>Bangiophyceae</taxon>
        <taxon>Cyanidiales</taxon>
        <taxon>Cyanidiaceae</taxon>
        <taxon>Cyanidiococcus</taxon>
    </lineage>
</organism>
<dbReference type="AlphaFoldDB" id="A0A7J7IH78"/>
<keyword evidence="3" id="KW-1185">Reference proteome</keyword>
<feature type="region of interest" description="Disordered" evidence="1">
    <location>
        <begin position="1"/>
        <end position="21"/>
    </location>
</feature>
<evidence type="ECO:0000313" key="2">
    <source>
        <dbReference type="EMBL" id="KAF6002084.1"/>
    </source>
</evidence>
<sequence>MSVLLQRSTDTPHLAQNEHKTQGRSVAVLPILVTSVRGCQANIRYAAKMREHGCLPAECMPCRQATKKYIERSVVDSVKCPIAGRFCAANNAQTDQLGAWQARSSAIPQP</sequence>
<name>A0A7J7IH78_9RHOD</name>
<reference evidence="2 3" key="1">
    <citation type="journal article" date="2020" name="J. Phycol.">
        <title>Comparative genome analysis reveals Cyanidiococcus gen. nov., a new extremophilic red algal genus sister to Cyanidioschyzon (Cyanidioschyzonaceae, Rhodophyta).</title>
        <authorList>
            <person name="Liu S.-L."/>
            <person name="Chiang Y.-R."/>
            <person name="Yoon H.S."/>
            <person name="Fu H.-Y."/>
        </authorList>
    </citation>
    <scope>NUCLEOTIDE SEQUENCE [LARGE SCALE GENOMIC DNA]</scope>
    <source>
        <strain evidence="2 3">THAL066</strain>
    </source>
</reference>
<proteinExistence type="predicted"/>
<feature type="compositionally biased region" description="Polar residues" evidence="1">
    <location>
        <begin position="1"/>
        <end position="11"/>
    </location>
</feature>
<gene>
    <name evidence="2" type="ORF">F1559_000076</name>
</gene>
<dbReference type="EMBL" id="VWRR01000011">
    <property type="protein sequence ID" value="KAF6002084.1"/>
    <property type="molecule type" value="Genomic_DNA"/>
</dbReference>
<accession>A0A7J7IH78</accession>
<protein>
    <submittedName>
        <fullName evidence="2">Uncharacterized protein</fullName>
    </submittedName>
</protein>